<dbReference type="SMART" id="SM00091">
    <property type="entry name" value="PAS"/>
    <property type="match status" value="3"/>
</dbReference>
<sequence length="809" mass="88693">MLPDHDASTKARSRDIGAAGARMSDTSEALRESEERYRALFEQAPVGVFLYDRGFRLTTWNARFVEILQTTNERLRALDLRELRDRSVVPAIERALAGEPASYEGRYQATTSDAVVWVSMRLSPLRDARGAVIGGMAVVEDLTERNRALATLRESEQRHALYVKRSPLGVIVWNTHFEVLEWNPSATRIFGYTEEEALGKQEPGFIVPECAWPFVRELWGGLLQQTGVERSRNENRRKDGTIICCEWSAAALVDAQGVVIGVAALVEDVTEKQAAEEALKRSEARFRALIERAPDAVGVSRQGRWIYANPALVAYLGYERAGELIGRLVRDSVHPDDRAAQEQRAAELERGAPVSPQEYRLLRRDGSAVHAESVSLLVDYDGAPAILGIARDLTERKQMQARLVQAERMAAVGTLAAGVAHEINSPLAYVLTQLAVATGEALPALARHIEALERAAGASGGEAMRRALELEAAIDSAREAAERMRSIVRDLRTFSRADDGESAPTDVRRVLDTSLNMVFGEIRHRARLVKQYDDVPLVDANEARLGQVFVNLLVNAAQALPEGNAAANQIRLRTYAVDDGRVVVEVMDSGPGIPDDVKAKIFDPFFTTKPAGVGTGLGLWICQGIVTRLGGTIEFSSRPGETIFRVALPPGDPAGKPLDGGRALRADEPNIAGKTPMKPKPPETKPRRGRVLVIDDEAPLANALKMFLADEHDVVVSTSGRDALALLEKDPSFDAILCDLMMPDVTGVDVHEALRERAPDVAARLVFVTGGAFTPRMRAFLEEVRNPQLEKPFDLPKLRALLRQLVAAR</sequence>
<dbReference type="SMART" id="SM00387">
    <property type="entry name" value="HATPase_c"/>
    <property type="match status" value="1"/>
</dbReference>
<dbReference type="NCBIfam" id="TIGR00229">
    <property type="entry name" value="sensory_box"/>
    <property type="match status" value="3"/>
</dbReference>
<dbReference type="EMBL" id="WJIE01000001">
    <property type="protein sequence ID" value="MRG90762.1"/>
    <property type="molecule type" value="Genomic_DNA"/>
</dbReference>
<dbReference type="Gene3D" id="3.30.450.20">
    <property type="entry name" value="PAS domain"/>
    <property type="match status" value="3"/>
</dbReference>
<dbReference type="SUPFAM" id="SSF47384">
    <property type="entry name" value="Homodimeric domain of signal transducing histidine kinase"/>
    <property type="match status" value="1"/>
</dbReference>
<dbReference type="InterPro" id="IPR003661">
    <property type="entry name" value="HisK_dim/P_dom"/>
</dbReference>
<evidence type="ECO:0000256" key="2">
    <source>
        <dbReference type="ARBA" id="ARBA00012438"/>
    </source>
</evidence>
<dbReference type="InterPro" id="IPR013767">
    <property type="entry name" value="PAS_fold"/>
</dbReference>
<dbReference type="Pfam" id="PF08448">
    <property type="entry name" value="PAS_4"/>
    <property type="match status" value="1"/>
</dbReference>
<feature type="region of interest" description="Disordered" evidence="7">
    <location>
        <begin position="648"/>
        <end position="687"/>
    </location>
</feature>
<dbReference type="EC" id="2.7.13.3" evidence="2"/>
<evidence type="ECO:0000256" key="5">
    <source>
        <dbReference type="ARBA" id="ARBA00022777"/>
    </source>
</evidence>
<feature type="domain" description="PAC" evidence="11">
    <location>
        <begin position="101"/>
        <end position="154"/>
    </location>
</feature>
<dbReference type="InterPro" id="IPR000700">
    <property type="entry name" value="PAS-assoc_C"/>
</dbReference>
<comment type="catalytic activity">
    <reaction evidence="1">
        <text>ATP + protein L-histidine = ADP + protein N-phospho-L-histidine.</text>
        <dbReference type="EC" id="2.7.13.3"/>
    </reaction>
</comment>
<evidence type="ECO:0000256" key="1">
    <source>
        <dbReference type="ARBA" id="ARBA00000085"/>
    </source>
</evidence>
<dbReference type="InterPro" id="IPR000014">
    <property type="entry name" value="PAS"/>
</dbReference>
<evidence type="ECO:0000256" key="4">
    <source>
        <dbReference type="ARBA" id="ARBA00022679"/>
    </source>
</evidence>
<dbReference type="GO" id="GO:0000155">
    <property type="term" value="F:phosphorelay sensor kinase activity"/>
    <property type="evidence" value="ECO:0007669"/>
    <property type="project" value="InterPro"/>
</dbReference>
<dbReference type="PRINTS" id="PR00344">
    <property type="entry name" value="BCTRLSENSOR"/>
</dbReference>
<dbReference type="InterPro" id="IPR035965">
    <property type="entry name" value="PAS-like_dom_sf"/>
</dbReference>
<evidence type="ECO:0000313" key="12">
    <source>
        <dbReference type="EMBL" id="MRG90762.1"/>
    </source>
</evidence>
<evidence type="ECO:0000259" key="9">
    <source>
        <dbReference type="PROSITE" id="PS50110"/>
    </source>
</evidence>
<dbReference type="PROSITE" id="PS50113">
    <property type="entry name" value="PAC"/>
    <property type="match status" value="3"/>
</dbReference>
<dbReference type="SMART" id="SM00448">
    <property type="entry name" value="REC"/>
    <property type="match status" value="1"/>
</dbReference>
<dbReference type="InterPro" id="IPR013656">
    <property type="entry name" value="PAS_4"/>
</dbReference>
<evidence type="ECO:0000256" key="7">
    <source>
        <dbReference type="SAM" id="MobiDB-lite"/>
    </source>
</evidence>
<feature type="domain" description="PAC" evidence="11">
    <location>
        <begin position="229"/>
        <end position="281"/>
    </location>
</feature>
<keyword evidence="13" id="KW-1185">Reference proteome</keyword>
<feature type="compositionally biased region" description="Basic and acidic residues" evidence="7">
    <location>
        <begin position="1"/>
        <end position="15"/>
    </location>
</feature>
<keyword evidence="3 6" id="KW-0597">Phosphoprotein</keyword>
<feature type="domain" description="Histidine kinase" evidence="8">
    <location>
        <begin position="418"/>
        <end position="652"/>
    </location>
</feature>
<feature type="domain" description="PAS" evidence="10">
    <location>
        <begin position="282"/>
        <end position="352"/>
    </location>
</feature>
<dbReference type="SMART" id="SM00388">
    <property type="entry name" value="HisKA"/>
    <property type="match status" value="1"/>
</dbReference>
<dbReference type="InterPro" id="IPR003594">
    <property type="entry name" value="HATPase_dom"/>
</dbReference>
<feature type="region of interest" description="Disordered" evidence="7">
    <location>
        <begin position="1"/>
        <end position="29"/>
    </location>
</feature>
<keyword evidence="5" id="KW-0418">Kinase</keyword>
<feature type="modified residue" description="4-aspartylphosphate" evidence="6">
    <location>
        <position position="739"/>
    </location>
</feature>
<dbReference type="InterPro" id="IPR001610">
    <property type="entry name" value="PAC"/>
</dbReference>
<dbReference type="InterPro" id="IPR036890">
    <property type="entry name" value="HATPase_C_sf"/>
</dbReference>
<dbReference type="SUPFAM" id="SSF52172">
    <property type="entry name" value="CheY-like"/>
    <property type="match status" value="1"/>
</dbReference>
<dbReference type="Gene3D" id="1.10.287.130">
    <property type="match status" value="1"/>
</dbReference>
<reference evidence="12 13" key="1">
    <citation type="submission" date="2019-10" db="EMBL/GenBank/DDBJ databases">
        <title>A soil myxobacterium in the family Polyangiaceae.</title>
        <authorList>
            <person name="Li Y."/>
            <person name="Wang J."/>
        </authorList>
    </citation>
    <scope>NUCLEOTIDE SEQUENCE [LARGE SCALE GENOMIC DNA]</scope>
    <source>
        <strain evidence="12 13">DSM 14734</strain>
    </source>
</reference>
<gene>
    <name evidence="12" type="ORF">GF068_02310</name>
</gene>
<dbReference type="Gene3D" id="3.30.565.10">
    <property type="entry name" value="Histidine kinase-like ATPase, C-terminal domain"/>
    <property type="match status" value="1"/>
</dbReference>
<dbReference type="AlphaFoldDB" id="A0A6N7PF81"/>
<dbReference type="PROSITE" id="PS50110">
    <property type="entry name" value="RESPONSE_REGULATORY"/>
    <property type="match status" value="1"/>
</dbReference>
<dbReference type="InterPro" id="IPR001789">
    <property type="entry name" value="Sig_transdc_resp-reg_receiver"/>
</dbReference>
<dbReference type="PROSITE" id="PS50109">
    <property type="entry name" value="HIS_KIN"/>
    <property type="match status" value="1"/>
</dbReference>
<dbReference type="Pfam" id="PF00512">
    <property type="entry name" value="HisKA"/>
    <property type="match status" value="1"/>
</dbReference>
<evidence type="ECO:0000259" key="8">
    <source>
        <dbReference type="PROSITE" id="PS50109"/>
    </source>
</evidence>
<name>A0A6N7PF81_9BACT</name>
<feature type="domain" description="Response regulatory" evidence="9">
    <location>
        <begin position="690"/>
        <end position="806"/>
    </location>
</feature>
<dbReference type="CDD" id="cd00130">
    <property type="entry name" value="PAS"/>
    <property type="match status" value="3"/>
</dbReference>
<evidence type="ECO:0000256" key="3">
    <source>
        <dbReference type="ARBA" id="ARBA00022553"/>
    </source>
</evidence>
<dbReference type="GO" id="GO:0006355">
    <property type="term" value="P:regulation of DNA-templated transcription"/>
    <property type="evidence" value="ECO:0007669"/>
    <property type="project" value="InterPro"/>
</dbReference>
<protein>
    <recommendedName>
        <fullName evidence="2">histidine kinase</fullName>
        <ecNumber evidence="2">2.7.13.3</ecNumber>
    </recommendedName>
</protein>
<dbReference type="InterPro" id="IPR005467">
    <property type="entry name" value="His_kinase_dom"/>
</dbReference>
<accession>A0A6N7PF81</accession>
<keyword evidence="4" id="KW-0808">Transferase</keyword>
<dbReference type="CDD" id="cd00082">
    <property type="entry name" value="HisKA"/>
    <property type="match status" value="1"/>
</dbReference>
<feature type="domain" description="PAC" evidence="11">
    <location>
        <begin position="355"/>
        <end position="405"/>
    </location>
</feature>
<dbReference type="PROSITE" id="PS50112">
    <property type="entry name" value="PAS"/>
    <property type="match status" value="2"/>
</dbReference>
<dbReference type="SMART" id="SM00086">
    <property type="entry name" value="PAC"/>
    <property type="match status" value="3"/>
</dbReference>
<dbReference type="CDD" id="cd00156">
    <property type="entry name" value="REC"/>
    <property type="match status" value="1"/>
</dbReference>
<dbReference type="InterPro" id="IPR052162">
    <property type="entry name" value="Sensor_kinase/Photoreceptor"/>
</dbReference>
<dbReference type="InterPro" id="IPR004358">
    <property type="entry name" value="Sig_transdc_His_kin-like_C"/>
</dbReference>
<dbReference type="Proteomes" id="UP000440224">
    <property type="component" value="Unassembled WGS sequence"/>
</dbReference>
<dbReference type="InterPro" id="IPR011006">
    <property type="entry name" value="CheY-like_superfamily"/>
</dbReference>
<dbReference type="Pfam" id="PF00072">
    <property type="entry name" value="Response_reg"/>
    <property type="match status" value="1"/>
</dbReference>
<dbReference type="SUPFAM" id="SSF55785">
    <property type="entry name" value="PYP-like sensor domain (PAS domain)"/>
    <property type="match status" value="3"/>
</dbReference>
<evidence type="ECO:0000256" key="6">
    <source>
        <dbReference type="PROSITE-ProRule" id="PRU00169"/>
    </source>
</evidence>
<dbReference type="Gene3D" id="3.40.50.2300">
    <property type="match status" value="1"/>
</dbReference>
<evidence type="ECO:0000259" key="10">
    <source>
        <dbReference type="PROSITE" id="PS50112"/>
    </source>
</evidence>
<dbReference type="InterPro" id="IPR036097">
    <property type="entry name" value="HisK_dim/P_sf"/>
</dbReference>
<dbReference type="PANTHER" id="PTHR43304:SF1">
    <property type="entry name" value="PAC DOMAIN-CONTAINING PROTEIN"/>
    <property type="match status" value="1"/>
</dbReference>
<dbReference type="PANTHER" id="PTHR43304">
    <property type="entry name" value="PHYTOCHROME-LIKE PROTEIN CPH1"/>
    <property type="match status" value="1"/>
</dbReference>
<evidence type="ECO:0000313" key="13">
    <source>
        <dbReference type="Proteomes" id="UP000440224"/>
    </source>
</evidence>
<dbReference type="Pfam" id="PF00989">
    <property type="entry name" value="PAS"/>
    <property type="match status" value="2"/>
</dbReference>
<dbReference type="SUPFAM" id="SSF55874">
    <property type="entry name" value="ATPase domain of HSP90 chaperone/DNA topoisomerase II/histidine kinase"/>
    <property type="match status" value="1"/>
</dbReference>
<organism evidence="12 13">
    <name type="scientific">Polyangium spumosum</name>
    <dbReference type="NCBI Taxonomy" id="889282"/>
    <lineage>
        <taxon>Bacteria</taxon>
        <taxon>Pseudomonadati</taxon>
        <taxon>Myxococcota</taxon>
        <taxon>Polyangia</taxon>
        <taxon>Polyangiales</taxon>
        <taxon>Polyangiaceae</taxon>
        <taxon>Polyangium</taxon>
    </lineage>
</organism>
<dbReference type="Pfam" id="PF02518">
    <property type="entry name" value="HATPase_c"/>
    <property type="match status" value="1"/>
</dbReference>
<feature type="domain" description="PAS" evidence="10">
    <location>
        <begin position="155"/>
        <end position="201"/>
    </location>
</feature>
<comment type="caution">
    <text evidence="12">The sequence shown here is derived from an EMBL/GenBank/DDBJ whole genome shotgun (WGS) entry which is preliminary data.</text>
</comment>
<dbReference type="OrthoDB" id="9813024at2"/>
<proteinExistence type="predicted"/>
<evidence type="ECO:0000259" key="11">
    <source>
        <dbReference type="PROSITE" id="PS50113"/>
    </source>
</evidence>